<dbReference type="Proteomes" id="UP000533598">
    <property type="component" value="Unassembled WGS sequence"/>
</dbReference>
<accession>A0A7W7FQA0</accession>
<evidence type="ECO:0000313" key="2">
    <source>
        <dbReference type="Proteomes" id="UP000533598"/>
    </source>
</evidence>
<dbReference type="EMBL" id="JACHMH010000001">
    <property type="protein sequence ID" value="MBB4674706.1"/>
    <property type="molecule type" value="Genomic_DNA"/>
</dbReference>
<evidence type="ECO:0000313" key="1">
    <source>
        <dbReference type="EMBL" id="MBB4674706.1"/>
    </source>
</evidence>
<dbReference type="RefSeq" id="WP_185000795.1">
    <property type="nucleotide sequence ID" value="NZ_BAAAUI010000024.1"/>
</dbReference>
<reference evidence="1 2" key="1">
    <citation type="submission" date="2020-08" db="EMBL/GenBank/DDBJ databases">
        <title>Sequencing the genomes of 1000 actinobacteria strains.</title>
        <authorList>
            <person name="Klenk H.-P."/>
        </authorList>
    </citation>
    <scope>NUCLEOTIDE SEQUENCE [LARGE SCALE GENOMIC DNA]</scope>
    <source>
        <strain evidence="1 2">DSM 44230</strain>
    </source>
</reference>
<comment type="caution">
    <text evidence="1">The sequence shown here is derived from an EMBL/GenBank/DDBJ whole genome shotgun (WGS) entry which is preliminary data.</text>
</comment>
<keyword evidence="2" id="KW-1185">Reference proteome</keyword>
<sequence>MTDPKSAQPGPAMAMSALTSLNKSVDAMNQLREDVRAGRVKLDPAAGAQLKKALTEQEARAAGWRESATQLEQALPLGEHWVGQLMADKMSKRASGTQFSFSEQIKLYIDELQKAQVVLDEAIKATTGADSSSATDLRKQK</sequence>
<organism evidence="1 2">
    <name type="scientific">Crossiella cryophila</name>
    <dbReference type="NCBI Taxonomy" id="43355"/>
    <lineage>
        <taxon>Bacteria</taxon>
        <taxon>Bacillati</taxon>
        <taxon>Actinomycetota</taxon>
        <taxon>Actinomycetes</taxon>
        <taxon>Pseudonocardiales</taxon>
        <taxon>Pseudonocardiaceae</taxon>
        <taxon>Crossiella</taxon>
    </lineage>
</organism>
<name>A0A7W7FQA0_9PSEU</name>
<protein>
    <submittedName>
        <fullName evidence="1">Uncharacterized protein</fullName>
    </submittedName>
</protein>
<dbReference type="AlphaFoldDB" id="A0A7W7FQA0"/>
<gene>
    <name evidence="1" type="ORF">HNR67_000824</name>
</gene>
<proteinExistence type="predicted"/>